<accession>A0ACC2FIX8</accession>
<comment type="caution">
    <text evidence="1">The sequence shown here is derived from an EMBL/GenBank/DDBJ whole genome shotgun (WGS) entry which is preliminary data.</text>
</comment>
<dbReference type="Proteomes" id="UP001157502">
    <property type="component" value="Chromosome 27"/>
</dbReference>
<dbReference type="EMBL" id="CM055754">
    <property type="protein sequence ID" value="KAJ7991248.1"/>
    <property type="molecule type" value="Genomic_DNA"/>
</dbReference>
<protein>
    <submittedName>
        <fullName evidence="1">Uncharacterized protein</fullName>
    </submittedName>
</protein>
<gene>
    <name evidence="1" type="ORF">DPEC_G00295350</name>
</gene>
<evidence type="ECO:0000313" key="1">
    <source>
        <dbReference type="EMBL" id="KAJ7991248.1"/>
    </source>
</evidence>
<name>A0ACC2FIX8_DALPE</name>
<reference evidence="1" key="1">
    <citation type="submission" date="2021-05" db="EMBL/GenBank/DDBJ databases">
        <authorList>
            <person name="Pan Q."/>
            <person name="Jouanno E."/>
            <person name="Zahm M."/>
            <person name="Klopp C."/>
            <person name="Cabau C."/>
            <person name="Louis A."/>
            <person name="Berthelot C."/>
            <person name="Parey E."/>
            <person name="Roest Crollius H."/>
            <person name="Montfort J."/>
            <person name="Robinson-Rechavi M."/>
            <person name="Bouchez O."/>
            <person name="Lampietro C."/>
            <person name="Lopez Roques C."/>
            <person name="Donnadieu C."/>
            <person name="Postlethwait J."/>
            <person name="Bobe J."/>
            <person name="Dillon D."/>
            <person name="Chandos A."/>
            <person name="von Hippel F."/>
            <person name="Guiguen Y."/>
        </authorList>
    </citation>
    <scope>NUCLEOTIDE SEQUENCE</scope>
    <source>
        <strain evidence="1">YG-Jan2019</strain>
    </source>
</reference>
<keyword evidence="2" id="KW-1185">Reference proteome</keyword>
<proteinExistence type="predicted"/>
<evidence type="ECO:0000313" key="2">
    <source>
        <dbReference type="Proteomes" id="UP001157502"/>
    </source>
</evidence>
<sequence length="115" mass="12845">MRRRSPSQSRDKWLAKWFLLPSPEELDNDPLLPPPPEVPNELEAEPTSSLVTICSRSTSGARTLGAVALHNSSTSFSSVIWRIMFLMPPKTHLPAVSCLDTTGNYYPELTRDDYG</sequence>
<organism evidence="1 2">
    <name type="scientific">Dallia pectoralis</name>
    <name type="common">Alaska blackfish</name>
    <dbReference type="NCBI Taxonomy" id="75939"/>
    <lineage>
        <taxon>Eukaryota</taxon>
        <taxon>Metazoa</taxon>
        <taxon>Chordata</taxon>
        <taxon>Craniata</taxon>
        <taxon>Vertebrata</taxon>
        <taxon>Euteleostomi</taxon>
        <taxon>Actinopterygii</taxon>
        <taxon>Neopterygii</taxon>
        <taxon>Teleostei</taxon>
        <taxon>Protacanthopterygii</taxon>
        <taxon>Esociformes</taxon>
        <taxon>Umbridae</taxon>
        <taxon>Dallia</taxon>
    </lineage>
</organism>